<accession>A0ABX8SDY8</accession>
<evidence type="ECO:0000313" key="2">
    <source>
        <dbReference type="Proteomes" id="UP000824504"/>
    </source>
</evidence>
<dbReference type="Proteomes" id="UP000824504">
    <property type="component" value="Chromosome"/>
</dbReference>
<keyword evidence="2" id="KW-1185">Reference proteome</keyword>
<dbReference type="EMBL" id="CP079216">
    <property type="protein sequence ID" value="QXT61617.1"/>
    <property type="molecule type" value="Genomic_DNA"/>
</dbReference>
<organism evidence="1 2">
    <name type="scientific">Tessaracoccus palaemonis</name>
    <dbReference type="NCBI Taxonomy" id="2829499"/>
    <lineage>
        <taxon>Bacteria</taxon>
        <taxon>Bacillati</taxon>
        <taxon>Actinomycetota</taxon>
        <taxon>Actinomycetes</taxon>
        <taxon>Propionibacteriales</taxon>
        <taxon>Propionibacteriaceae</taxon>
        <taxon>Tessaracoccus</taxon>
    </lineage>
</organism>
<gene>
    <name evidence="1" type="ORF">KDB89_07265</name>
</gene>
<proteinExistence type="predicted"/>
<name>A0ABX8SDY8_9ACTN</name>
<reference evidence="1 2" key="1">
    <citation type="submission" date="2021-07" db="EMBL/GenBank/DDBJ databases">
        <title>complete genome sequencing of Tessaracoccus sp.J1M15.</title>
        <authorList>
            <person name="Bae J.-W."/>
            <person name="Kim D.-y."/>
        </authorList>
    </citation>
    <scope>NUCLEOTIDE SEQUENCE [LARGE SCALE GENOMIC DNA]</scope>
    <source>
        <strain evidence="1 2">J1M15</strain>
    </source>
</reference>
<sequence length="120" mass="12594">MPRPLTSEERLVLVSMIDRAEPFDGEARTNAAARHAWRAQVAGLVVDSMCGCGVCPSVSLSSTAQPAVGSGDERVILGAGLSDALVLLLIDDGTPSYLELAPRSDGTSYTVFPDATLLEF</sequence>
<protein>
    <submittedName>
        <fullName evidence="1">Uncharacterized protein</fullName>
    </submittedName>
</protein>
<dbReference type="RefSeq" id="WP_219079722.1">
    <property type="nucleotide sequence ID" value="NZ_CP079216.1"/>
</dbReference>
<evidence type="ECO:0000313" key="1">
    <source>
        <dbReference type="EMBL" id="QXT61617.1"/>
    </source>
</evidence>